<comment type="caution">
    <text evidence="2">The sequence shown here is derived from an EMBL/GenBank/DDBJ whole genome shotgun (WGS) entry which is preliminary data.</text>
</comment>
<protein>
    <recommendedName>
        <fullName evidence="4">Mannosyltransferase</fullName>
    </recommendedName>
</protein>
<dbReference type="EMBL" id="PDVP01000013">
    <property type="protein sequence ID" value="PHP65667.1"/>
    <property type="molecule type" value="Genomic_DNA"/>
</dbReference>
<dbReference type="Pfam" id="PF04488">
    <property type="entry name" value="Gly_transf_sug"/>
    <property type="match status" value="1"/>
</dbReference>
<dbReference type="GO" id="GO:0051999">
    <property type="term" value="P:mannosyl-inositol phosphorylceramide biosynthetic process"/>
    <property type="evidence" value="ECO:0007669"/>
    <property type="project" value="TreeGrafter"/>
</dbReference>
<keyword evidence="1" id="KW-0808">Transferase</keyword>
<accession>A0A2G1QJF1</accession>
<dbReference type="SUPFAM" id="SSF53448">
    <property type="entry name" value="Nucleotide-diphospho-sugar transferases"/>
    <property type="match status" value="1"/>
</dbReference>
<evidence type="ECO:0008006" key="4">
    <source>
        <dbReference type="Google" id="ProtNLM"/>
    </source>
</evidence>
<dbReference type="AlphaFoldDB" id="A0A2G1QJF1"/>
<evidence type="ECO:0000256" key="1">
    <source>
        <dbReference type="ARBA" id="ARBA00022679"/>
    </source>
</evidence>
<dbReference type="GO" id="GO:0000030">
    <property type="term" value="F:mannosyltransferase activity"/>
    <property type="evidence" value="ECO:0007669"/>
    <property type="project" value="TreeGrafter"/>
</dbReference>
<dbReference type="Proteomes" id="UP000221168">
    <property type="component" value="Unassembled WGS sequence"/>
</dbReference>
<keyword evidence="3" id="KW-1185">Reference proteome</keyword>
<dbReference type="InterPro" id="IPR007577">
    <property type="entry name" value="GlycoTrfase_DXD_sugar-bd_CS"/>
</dbReference>
<dbReference type="PANTHER" id="PTHR32385:SF15">
    <property type="entry name" value="INOSITOL PHOSPHOCERAMIDE MANNOSYLTRANSFERASE 1"/>
    <property type="match status" value="1"/>
</dbReference>
<reference evidence="2 3" key="1">
    <citation type="submission" date="2017-10" db="EMBL/GenBank/DDBJ databases">
        <title>Sedimentibacterium mangrovi gen. nov., sp. nov., a novel member of family Phyllobacteriacea isolated from mangrove sediment.</title>
        <authorList>
            <person name="Liao H."/>
            <person name="Tian Y."/>
        </authorList>
    </citation>
    <scope>NUCLEOTIDE SEQUENCE [LARGE SCALE GENOMIC DNA]</scope>
    <source>
        <strain evidence="2 3">X9-2-2</strain>
    </source>
</reference>
<dbReference type="GO" id="GO:0016020">
    <property type="term" value="C:membrane"/>
    <property type="evidence" value="ECO:0007669"/>
    <property type="project" value="GOC"/>
</dbReference>
<dbReference type="InterPro" id="IPR051706">
    <property type="entry name" value="Glycosyltransferase_domain"/>
</dbReference>
<dbReference type="RefSeq" id="WP_099307694.1">
    <property type="nucleotide sequence ID" value="NZ_PDVP01000013.1"/>
</dbReference>
<dbReference type="OrthoDB" id="277808at2"/>
<gene>
    <name evidence="2" type="ORF">CSC94_17620</name>
</gene>
<organism evidence="2 3">
    <name type="scientific">Zhengella mangrovi</name>
    <dbReference type="NCBI Taxonomy" id="1982044"/>
    <lineage>
        <taxon>Bacteria</taxon>
        <taxon>Pseudomonadati</taxon>
        <taxon>Pseudomonadota</taxon>
        <taxon>Alphaproteobacteria</taxon>
        <taxon>Hyphomicrobiales</taxon>
        <taxon>Notoacmeibacteraceae</taxon>
        <taxon>Zhengella</taxon>
    </lineage>
</organism>
<evidence type="ECO:0000313" key="3">
    <source>
        <dbReference type="Proteomes" id="UP000221168"/>
    </source>
</evidence>
<sequence length="262" mass="29957">MIPRILSQTWKTSELPGPLAAYRDSWVRHNPGMECRIHDDAAARDIVHDVIPGKIDAYDRLPFPVMKADIYRYAVVWRDGGYYADLDMECLKGLPEALFEPGCLLAVEAIVTERRRQELGYARPYQIANCIFGAVPRHPFLRAALDRAFALLSERDSVAVADIEDITGPRMLTRLFYETAYPDLRVARPVVLMAPLHYPAAWPINRAMHARHWTMGSWKDRAGSQPLSRRWIERNRLVNPFVTTLTRSQSEFLQDEAADGTH</sequence>
<proteinExistence type="predicted"/>
<name>A0A2G1QJF1_9HYPH</name>
<dbReference type="Gene3D" id="3.90.550.20">
    <property type="match status" value="1"/>
</dbReference>
<dbReference type="PANTHER" id="PTHR32385">
    <property type="entry name" value="MANNOSYL PHOSPHORYLINOSITOL CERAMIDE SYNTHASE"/>
    <property type="match status" value="1"/>
</dbReference>
<dbReference type="InterPro" id="IPR029044">
    <property type="entry name" value="Nucleotide-diphossugar_trans"/>
</dbReference>
<evidence type="ECO:0000313" key="2">
    <source>
        <dbReference type="EMBL" id="PHP65667.1"/>
    </source>
</evidence>